<keyword evidence="5" id="KW-1185">Reference proteome</keyword>
<comment type="caution">
    <text evidence="4">The sequence shown here is derived from an EMBL/GenBank/DDBJ whole genome shotgun (WGS) entry which is preliminary data.</text>
</comment>
<evidence type="ECO:0000256" key="1">
    <source>
        <dbReference type="ARBA" id="ARBA00022898"/>
    </source>
</evidence>
<sequence length="390" mass="41577">MKGMLRPVGSRVPAPDSGTGVSLPWDTNYHTWTMGSGTQALSAAVLLAISRSKVKNSTPEVVLPAYGCPDLVTAVVAQGARPVLVDLLPDSPFMSYELLSRALSDATVAVIAAGFLGMPEQLSLLASLCRERDVWLIEDAAQCFPPDCAREPIADCAVLSFGRGKPINLMGGGALLVRADHSASAADVLFGLPEETLNIGWKWKAKRLVFNFLLGRFGYGLLRRLPFLGLGTTVYKPLLDLHRLQLPGGLLLAGIRGASERSDIAADYVRELGFLAQRGWRAFMAEELSGGRRAGQVTLRYALLAPDRGIRDKAVDALNDVSIGANAFYGAPLPEIEGVFDILAGSAGECPNAKSFADRLVTLPSHEDVTGADASLIAATLDKITVQHKK</sequence>
<dbReference type="PANTHER" id="PTHR30244">
    <property type="entry name" value="TRANSAMINASE"/>
    <property type="match status" value="1"/>
</dbReference>
<dbReference type="InterPro" id="IPR015421">
    <property type="entry name" value="PyrdxlP-dep_Trfase_major"/>
</dbReference>
<dbReference type="InterPro" id="IPR000653">
    <property type="entry name" value="DegT/StrS_aminotransferase"/>
</dbReference>
<dbReference type="InterPro" id="IPR015422">
    <property type="entry name" value="PyrdxlP-dep_Trfase_small"/>
</dbReference>
<dbReference type="SUPFAM" id="SSF53383">
    <property type="entry name" value="PLP-dependent transferases"/>
    <property type="match status" value="1"/>
</dbReference>
<proteinExistence type="inferred from homology"/>
<protein>
    <submittedName>
        <fullName evidence="4">Uncharacterized protein</fullName>
    </submittedName>
</protein>
<evidence type="ECO:0000313" key="4">
    <source>
        <dbReference type="EMBL" id="PSF06458.1"/>
    </source>
</evidence>
<organism evidence="4 5">
    <name type="scientific">Marinobacter halophilus</name>
    <dbReference type="NCBI Taxonomy" id="1323740"/>
    <lineage>
        <taxon>Bacteria</taxon>
        <taxon>Pseudomonadati</taxon>
        <taxon>Pseudomonadota</taxon>
        <taxon>Gammaproteobacteria</taxon>
        <taxon>Pseudomonadales</taxon>
        <taxon>Marinobacteraceae</taxon>
        <taxon>Marinobacter</taxon>
    </lineage>
</organism>
<dbReference type="PANTHER" id="PTHR30244:SF34">
    <property type="entry name" value="DTDP-4-AMINO-4,6-DIDEOXYGALACTOSE TRANSAMINASE"/>
    <property type="match status" value="1"/>
</dbReference>
<evidence type="ECO:0000256" key="3">
    <source>
        <dbReference type="RuleBase" id="RU004508"/>
    </source>
</evidence>
<dbReference type="GO" id="GO:0008483">
    <property type="term" value="F:transaminase activity"/>
    <property type="evidence" value="ECO:0007669"/>
    <property type="project" value="TreeGrafter"/>
</dbReference>
<dbReference type="InterPro" id="IPR015424">
    <property type="entry name" value="PyrdxlP-dep_Trfase"/>
</dbReference>
<dbReference type="Proteomes" id="UP000238385">
    <property type="component" value="Unassembled WGS sequence"/>
</dbReference>
<comment type="similarity">
    <text evidence="2 3">Belongs to the DegT/DnrJ/EryC1 family.</text>
</comment>
<evidence type="ECO:0000313" key="5">
    <source>
        <dbReference type="Proteomes" id="UP000238385"/>
    </source>
</evidence>
<gene>
    <name evidence="4" type="ORF">C7H08_15225</name>
</gene>
<dbReference type="AlphaFoldDB" id="A0A2T1K8V8"/>
<accession>A0A2T1K8V8</accession>
<dbReference type="Pfam" id="PF01041">
    <property type="entry name" value="DegT_DnrJ_EryC1"/>
    <property type="match status" value="2"/>
</dbReference>
<dbReference type="Gene3D" id="3.40.640.10">
    <property type="entry name" value="Type I PLP-dependent aspartate aminotransferase-like (Major domain)"/>
    <property type="match status" value="1"/>
</dbReference>
<dbReference type="GO" id="GO:0000271">
    <property type="term" value="P:polysaccharide biosynthetic process"/>
    <property type="evidence" value="ECO:0007669"/>
    <property type="project" value="TreeGrafter"/>
</dbReference>
<dbReference type="EMBL" id="PXNN01000017">
    <property type="protein sequence ID" value="PSF06458.1"/>
    <property type="molecule type" value="Genomic_DNA"/>
</dbReference>
<name>A0A2T1K8V8_9GAMM</name>
<reference evidence="4 5" key="1">
    <citation type="submission" date="2018-03" db="EMBL/GenBank/DDBJ databases">
        <title>Marinobacter brunus sp. nov., a marine bacterium of Gamma-proteobacteria isolated from the surface seawater of the South China Sea.</title>
        <authorList>
            <person name="Cheng H."/>
            <person name="Wu Y.-H."/>
            <person name="Xamxidin M."/>
            <person name="Xu X.-W."/>
        </authorList>
    </citation>
    <scope>NUCLEOTIDE SEQUENCE [LARGE SCALE GENOMIC DNA]</scope>
    <source>
        <strain evidence="4 5">JCM 30472</strain>
    </source>
</reference>
<dbReference type="GO" id="GO:0030170">
    <property type="term" value="F:pyridoxal phosphate binding"/>
    <property type="evidence" value="ECO:0007669"/>
    <property type="project" value="TreeGrafter"/>
</dbReference>
<keyword evidence="1 3" id="KW-0663">Pyridoxal phosphate</keyword>
<evidence type="ECO:0000256" key="2">
    <source>
        <dbReference type="ARBA" id="ARBA00037999"/>
    </source>
</evidence>
<dbReference type="Gene3D" id="3.90.1150.10">
    <property type="entry name" value="Aspartate Aminotransferase, domain 1"/>
    <property type="match status" value="1"/>
</dbReference>
<dbReference type="OrthoDB" id="6379669at2"/>